<feature type="signal peptide" evidence="3">
    <location>
        <begin position="1"/>
        <end position="19"/>
    </location>
</feature>
<evidence type="ECO:0008006" key="6">
    <source>
        <dbReference type="Google" id="ProtNLM"/>
    </source>
</evidence>
<evidence type="ECO:0000313" key="5">
    <source>
        <dbReference type="Proteomes" id="UP000190626"/>
    </source>
</evidence>
<evidence type="ECO:0000256" key="3">
    <source>
        <dbReference type="SAM" id="SignalP"/>
    </source>
</evidence>
<comment type="caution">
    <text evidence="4">The sequence shown here is derived from an EMBL/GenBank/DDBJ whole genome shotgun (WGS) entry which is preliminary data.</text>
</comment>
<reference evidence="5" key="1">
    <citation type="submission" date="2016-07" db="EMBL/GenBank/DDBJ databases">
        <authorList>
            <person name="Florea S."/>
            <person name="Webb J.S."/>
            <person name="Jaromczyk J."/>
            <person name="Schardl C.L."/>
        </authorList>
    </citation>
    <scope>NUCLEOTIDE SEQUENCE [LARGE SCALE GENOMIC DNA]</scope>
    <source>
        <strain evidence="5">CY1</strain>
    </source>
</reference>
<gene>
    <name evidence="4" type="ORF">BC351_30630</name>
</gene>
<evidence type="ECO:0000256" key="1">
    <source>
        <dbReference type="SAM" id="MobiDB-lite"/>
    </source>
</evidence>
<keyword evidence="5" id="KW-1185">Reference proteome</keyword>
<keyword evidence="2" id="KW-0472">Membrane</keyword>
<keyword evidence="3" id="KW-0732">Signal</keyword>
<dbReference type="Proteomes" id="UP000190626">
    <property type="component" value="Unassembled WGS sequence"/>
</dbReference>
<organism evidence="4 5">
    <name type="scientific">Paenibacillus ferrarius</name>
    <dbReference type="NCBI Taxonomy" id="1469647"/>
    <lineage>
        <taxon>Bacteria</taxon>
        <taxon>Bacillati</taxon>
        <taxon>Bacillota</taxon>
        <taxon>Bacilli</taxon>
        <taxon>Bacillales</taxon>
        <taxon>Paenibacillaceae</taxon>
        <taxon>Paenibacillus</taxon>
    </lineage>
</organism>
<sequence>MDAFLLLRLLFWQARLAFASIQPASWVETAFSAGSAPGGCFSPAETAFLAGSACFYRDPACFAGRNCLFGWLSAGWMFFLLLRLLFWQAQLAFATIQPASPKQNRKRKIPLSEVNRSA</sequence>
<feature type="transmembrane region" description="Helical" evidence="2">
    <location>
        <begin position="68"/>
        <end position="86"/>
    </location>
</feature>
<dbReference type="AlphaFoldDB" id="A0A1V4HGI8"/>
<proteinExistence type="predicted"/>
<keyword evidence="2" id="KW-1133">Transmembrane helix</keyword>
<dbReference type="EMBL" id="MBTG01000020">
    <property type="protein sequence ID" value="OPH54804.1"/>
    <property type="molecule type" value="Genomic_DNA"/>
</dbReference>
<evidence type="ECO:0000256" key="2">
    <source>
        <dbReference type="SAM" id="Phobius"/>
    </source>
</evidence>
<protein>
    <recommendedName>
        <fullName evidence="6">Secreted protein</fullName>
    </recommendedName>
</protein>
<name>A0A1V4HGI8_9BACL</name>
<feature type="region of interest" description="Disordered" evidence="1">
    <location>
        <begin position="99"/>
        <end position="118"/>
    </location>
</feature>
<keyword evidence="2" id="KW-0812">Transmembrane</keyword>
<feature type="chain" id="PRO_5039692816" description="Secreted protein" evidence="3">
    <location>
        <begin position="20"/>
        <end position="118"/>
    </location>
</feature>
<accession>A0A1V4HGI8</accession>
<evidence type="ECO:0000313" key="4">
    <source>
        <dbReference type="EMBL" id="OPH54804.1"/>
    </source>
</evidence>